<dbReference type="InterPro" id="IPR050659">
    <property type="entry name" value="Peptidase_M24B"/>
</dbReference>
<dbReference type="HOGENOM" id="CLU_017266_4_3_2"/>
<dbReference type="PROSITE" id="PS00491">
    <property type="entry name" value="PROLINE_PEPTIDASE"/>
    <property type="match status" value="1"/>
</dbReference>
<dbReference type="InterPro" id="IPR000994">
    <property type="entry name" value="Pept_M24"/>
</dbReference>
<organism evidence="6 7">
    <name type="scientific">Methanocella conradii (strain DSM 24694 / JCM 17849 / CGMCC 1.5162 / HZ254)</name>
    <dbReference type="NCBI Taxonomy" id="1041930"/>
    <lineage>
        <taxon>Archaea</taxon>
        <taxon>Methanobacteriati</taxon>
        <taxon>Methanobacteriota</taxon>
        <taxon>Stenosarchaea group</taxon>
        <taxon>Methanomicrobia</taxon>
        <taxon>Methanocellales</taxon>
        <taxon>Methanocellaceae</taxon>
        <taxon>Methanocella</taxon>
    </lineage>
</organism>
<evidence type="ECO:0000259" key="4">
    <source>
        <dbReference type="Pfam" id="PF00557"/>
    </source>
</evidence>
<accession>H8I821</accession>
<dbReference type="Gene3D" id="3.40.350.10">
    <property type="entry name" value="Creatinase/prolidase N-terminal domain"/>
    <property type="match status" value="1"/>
</dbReference>
<dbReference type="EC" id="3.4.11.9" evidence="6"/>
<feature type="domain" description="Peptidase M24" evidence="4">
    <location>
        <begin position="144"/>
        <end position="366"/>
    </location>
</feature>
<dbReference type="SUPFAM" id="SSF53092">
    <property type="entry name" value="Creatinase/prolidase N-terminal domain"/>
    <property type="match status" value="1"/>
</dbReference>
<keyword evidence="6" id="KW-0645">Protease</keyword>
<dbReference type="InterPro" id="IPR001131">
    <property type="entry name" value="Peptidase_M24B_aminopep-P_CS"/>
</dbReference>
<evidence type="ECO:0000313" key="6">
    <source>
        <dbReference type="EMBL" id="AFD00839.1"/>
    </source>
</evidence>
<dbReference type="InterPro" id="IPR036005">
    <property type="entry name" value="Creatinase/aminopeptidase-like"/>
</dbReference>
<dbReference type="Gene3D" id="3.90.230.10">
    <property type="entry name" value="Creatinase/methionine aminopeptidase superfamily"/>
    <property type="match status" value="1"/>
</dbReference>
<sequence length="381" mass="42327">MTTMRDCSPPILLLGESYHNADMYYKTGFLAPDRFVYICKDDEERILVSQMEYERAKNESRVKQVHSLEEYGYTEKLRTVKDPDVALADTLAAMLSSLKVKTVRVPKDFPLLMGDMLRARGVEVVPASKLFEEARSVKSPDEIEKIKKAQAVNEKAMARALGIIKKSKARNGTLYYGGRQLTSEFLQREIEMEFISNGYDANDTIVASGPRSADPHFAGEGAIKENEPIVIDIFPYGKKDRYFADMTRTVVKGTPSPDIRKMYDAVLEAQNLALNAIRAGITGKQVNDLVCDYFEKQGYGTIRTKSVDGFIHSTGHGVGLEIHEHPSVGEAGIEPLKPGQVVTVEPGLYRPGVGGVRIEDMVVVTEDGNVNLTKFPKKLVI</sequence>
<dbReference type="OrthoDB" id="1346at2157"/>
<keyword evidence="2 6" id="KW-0378">Hydrolase</keyword>
<dbReference type="PANTHER" id="PTHR46112">
    <property type="entry name" value="AMINOPEPTIDASE"/>
    <property type="match status" value="1"/>
</dbReference>
<reference evidence="6 7" key="1">
    <citation type="journal article" date="2012" name="J. Bacteriol.">
        <title>Complete genome sequence of a thermophilic methanogen, Methanocella conradii HZ254, isolated from Chinese rice field soil.</title>
        <authorList>
            <person name="Lu Z."/>
            <person name="Lu Y."/>
        </authorList>
    </citation>
    <scope>NUCLEOTIDE SEQUENCE [LARGE SCALE GENOMIC DNA]</scope>
    <source>
        <strain evidence="7">DSM 24694 / JCM 17849 / CGMCC 1.5162 / HZ254</strain>
    </source>
</reference>
<name>H8I821_METCZ</name>
<proteinExistence type="inferred from homology"/>
<dbReference type="InterPro" id="IPR029149">
    <property type="entry name" value="Creatin/AminoP/Spt16_N"/>
</dbReference>
<comment type="similarity">
    <text evidence="3">Belongs to the peptidase M24B family.</text>
</comment>
<evidence type="ECO:0000256" key="3">
    <source>
        <dbReference type="RuleBase" id="RU000590"/>
    </source>
</evidence>
<protein>
    <submittedName>
        <fullName evidence="6">Xaa-Pro aminopeptidase</fullName>
        <ecNumber evidence="6">3.4.11.9</ecNumber>
    </submittedName>
</protein>
<gene>
    <name evidence="6" type="ordered locus">Mtc_2101</name>
</gene>
<evidence type="ECO:0000256" key="2">
    <source>
        <dbReference type="ARBA" id="ARBA00022801"/>
    </source>
</evidence>
<dbReference type="InterPro" id="IPR000587">
    <property type="entry name" value="Creatinase_N"/>
</dbReference>
<keyword evidence="7" id="KW-1185">Reference proteome</keyword>
<dbReference type="Pfam" id="PF01321">
    <property type="entry name" value="Creatinase_N"/>
    <property type="match status" value="1"/>
</dbReference>
<evidence type="ECO:0000313" key="7">
    <source>
        <dbReference type="Proteomes" id="UP000005233"/>
    </source>
</evidence>
<dbReference type="eggNOG" id="arCOG01000">
    <property type="taxonomic scope" value="Archaea"/>
</dbReference>
<evidence type="ECO:0000259" key="5">
    <source>
        <dbReference type="Pfam" id="PF01321"/>
    </source>
</evidence>
<evidence type="ECO:0000256" key="1">
    <source>
        <dbReference type="ARBA" id="ARBA00022723"/>
    </source>
</evidence>
<keyword evidence="6" id="KW-0031">Aminopeptidase</keyword>
<keyword evidence="1 3" id="KW-0479">Metal-binding</keyword>
<dbReference type="Pfam" id="PF00557">
    <property type="entry name" value="Peptidase_M24"/>
    <property type="match status" value="1"/>
</dbReference>
<dbReference type="PANTHER" id="PTHR46112:SF2">
    <property type="entry name" value="XAA-PRO AMINOPEPTIDASE P-RELATED"/>
    <property type="match status" value="1"/>
</dbReference>
<dbReference type="KEGG" id="mez:Mtc_2101"/>
<dbReference type="GO" id="GO:0004177">
    <property type="term" value="F:aminopeptidase activity"/>
    <property type="evidence" value="ECO:0007669"/>
    <property type="project" value="UniProtKB-KW"/>
</dbReference>
<dbReference type="SUPFAM" id="SSF55920">
    <property type="entry name" value="Creatinase/aminopeptidase"/>
    <property type="match status" value="1"/>
</dbReference>
<dbReference type="EMBL" id="CP003243">
    <property type="protein sequence ID" value="AFD00839.1"/>
    <property type="molecule type" value="Genomic_DNA"/>
</dbReference>
<dbReference type="Proteomes" id="UP000005233">
    <property type="component" value="Chromosome"/>
</dbReference>
<dbReference type="GO" id="GO:0046872">
    <property type="term" value="F:metal ion binding"/>
    <property type="evidence" value="ECO:0007669"/>
    <property type="project" value="UniProtKB-KW"/>
</dbReference>
<feature type="domain" description="Creatinase N-terminal" evidence="5">
    <location>
        <begin position="19"/>
        <end position="137"/>
    </location>
</feature>
<dbReference type="STRING" id="1041930.Mtc_2101"/>
<dbReference type="AlphaFoldDB" id="H8I821"/>